<feature type="region of interest" description="Disordered" evidence="5">
    <location>
        <begin position="522"/>
        <end position="582"/>
    </location>
</feature>
<keyword evidence="6" id="KW-0812">Transmembrane</keyword>
<evidence type="ECO:0000256" key="2">
    <source>
        <dbReference type="ARBA" id="ARBA00022481"/>
    </source>
</evidence>
<dbReference type="Pfam" id="PF12729">
    <property type="entry name" value="4HB_MCP_1"/>
    <property type="match status" value="1"/>
</dbReference>
<comment type="subcellular location">
    <subcellularLocation>
        <location evidence="1">Membrane</location>
    </subcellularLocation>
</comment>
<dbReference type="GO" id="GO:0005886">
    <property type="term" value="C:plasma membrane"/>
    <property type="evidence" value="ECO:0007669"/>
    <property type="project" value="TreeGrafter"/>
</dbReference>
<dbReference type="InterPro" id="IPR004089">
    <property type="entry name" value="MCPsignal_dom"/>
</dbReference>
<protein>
    <submittedName>
        <fullName evidence="8">Methyl-accepting chemotaxis protein</fullName>
    </submittedName>
</protein>
<evidence type="ECO:0000259" key="7">
    <source>
        <dbReference type="PROSITE" id="PS50111"/>
    </source>
</evidence>
<dbReference type="SMART" id="SM00283">
    <property type="entry name" value="MA"/>
    <property type="match status" value="1"/>
</dbReference>
<keyword evidence="4" id="KW-0807">Transducer</keyword>
<feature type="domain" description="Methyl-accepting transducer" evidence="7">
    <location>
        <begin position="272"/>
        <end position="501"/>
    </location>
</feature>
<evidence type="ECO:0000313" key="8">
    <source>
        <dbReference type="EMBL" id="QEA13769.1"/>
    </source>
</evidence>
<dbReference type="FunFam" id="1.10.287.950:FF:000001">
    <property type="entry name" value="Methyl-accepting chemotaxis sensory transducer"/>
    <property type="match status" value="1"/>
</dbReference>
<evidence type="ECO:0000256" key="3">
    <source>
        <dbReference type="ARBA" id="ARBA00029447"/>
    </source>
</evidence>
<dbReference type="InterPro" id="IPR004090">
    <property type="entry name" value="Chemotax_Me-accpt_rcpt"/>
</dbReference>
<reference evidence="8 9" key="1">
    <citation type="submission" date="2019-07" db="EMBL/GenBank/DDBJ databases">
        <title>Complete genome sequence of Comamonas sp. NLF 7-7 isolated from livestock.</title>
        <authorList>
            <person name="Kim D.H."/>
            <person name="Kim J.G."/>
        </authorList>
    </citation>
    <scope>NUCLEOTIDE SEQUENCE [LARGE SCALE GENOMIC DNA]</scope>
    <source>
        <strain evidence="8 9">NLF 7-7</strain>
    </source>
</reference>
<dbReference type="Gene3D" id="1.10.287.950">
    <property type="entry name" value="Methyl-accepting chemotaxis protein"/>
    <property type="match status" value="1"/>
</dbReference>
<name>A0A5B8RVY3_9BURK</name>
<dbReference type="CDD" id="cd19411">
    <property type="entry name" value="MCP2201-like_sensor"/>
    <property type="match status" value="1"/>
</dbReference>
<evidence type="ECO:0000313" key="9">
    <source>
        <dbReference type="Proteomes" id="UP000321199"/>
    </source>
</evidence>
<evidence type="ECO:0000256" key="6">
    <source>
        <dbReference type="SAM" id="Phobius"/>
    </source>
</evidence>
<dbReference type="PRINTS" id="PR00260">
    <property type="entry name" value="CHEMTRNSDUCR"/>
</dbReference>
<accession>A0A5B8RVY3</accession>
<dbReference type="KEGG" id="cof:FOZ74_12405"/>
<dbReference type="GO" id="GO:0007165">
    <property type="term" value="P:signal transduction"/>
    <property type="evidence" value="ECO:0007669"/>
    <property type="project" value="UniProtKB-KW"/>
</dbReference>
<organism evidence="8 9">
    <name type="scientific">Comamonas flocculans</name>
    <dbReference type="NCBI Taxonomy" id="2597701"/>
    <lineage>
        <taxon>Bacteria</taxon>
        <taxon>Pseudomonadati</taxon>
        <taxon>Pseudomonadota</taxon>
        <taxon>Betaproteobacteria</taxon>
        <taxon>Burkholderiales</taxon>
        <taxon>Comamonadaceae</taxon>
        <taxon>Comamonas</taxon>
    </lineage>
</organism>
<dbReference type="PANTHER" id="PTHR43531:SF14">
    <property type="entry name" value="METHYL-ACCEPTING CHEMOTAXIS PROTEIN I-RELATED"/>
    <property type="match status" value="1"/>
</dbReference>
<evidence type="ECO:0000256" key="1">
    <source>
        <dbReference type="ARBA" id="ARBA00004370"/>
    </source>
</evidence>
<dbReference type="GO" id="GO:0006935">
    <property type="term" value="P:chemotaxis"/>
    <property type="evidence" value="ECO:0007669"/>
    <property type="project" value="InterPro"/>
</dbReference>
<keyword evidence="6" id="KW-0472">Membrane</keyword>
<gene>
    <name evidence="8" type="ORF">FOZ74_12405</name>
</gene>
<dbReference type="InterPro" id="IPR024478">
    <property type="entry name" value="HlyB_4HB_MCP"/>
</dbReference>
<evidence type="ECO:0000256" key="5">
    <source>
        <dbReference type="SAM" id="MobiDB-lite"/>
    </source>
</evidence>
<dbReference type="Proteomes" id="UP000321199">
    <property type="component" value="Chromosome"/>
</dbReference>
<dbReference type="PROSITE" id="PS50111">
    <property type="entry name" value="CHEMOTAXIS_TRANSDUC_2"/>
    <property type="match status" value="1"/>
</dbReference>
<sequence length="582" mass="60461">MNLSRWKVRTRLTVGFGAVCLLLLVCIATGVLALRSTTRSLDGVVGEAMPTISASNQLLTETNTIAIALRNIMISTNKEDREAQIQLIGQARGDTDTWLRQLEQVMRTDQERALLDQVKAQRTAYFNGEQALRDLVFNDTAAAARNYLNDDLRPVLAAYKSAIQAVIGAETGAATDQGQRARSGAASAVYLLLVLGAAALAVALTLGWLIMRSLLRELGGEPAVAAQLATAVAQGDFTRDMAVRTGDSNSLIAQLAAMKDRLAAVVGQVRSTSDGVAVAASEIAQGNQDLSARTESQASALEQTAASMEELGATVRQNADSASQANQLARNASEVAVRGGGAVDQMVQTMKGIHESSTRIADIIGVIDGIAFQTNILALNAAVEAARAGEQGRGFAVVAGEVRSLAGRSAEAAKEIKHLIQESVERVDQGSRLADQAGATMSEVVQSIQRVTDIVAEISAASTEQAGGVAQVGEAVTQMDQATQQNAALVEQMAAAAASLRGQAQQLVQAVSVFKLAAGAEARPAPTRDPAPAPAHAPQTAAPTGPRKQVAAARAGGAPRLAHAAAPARAAADGGEEEWESF</sequence>
<dbReference type="GO" id="GO:0004888">
    <property type="term" value="F:transmembrane signaling receptor activity"/>
    <property type="evidence" value="ECO:0007669"/>
    <property type="project" value="InterPro"/>
</dbReference>
<dbReference type="PANTHER" id="PTHR43531">
    <property type="entry name" value="PROTEIN ICFG"/>
    <property type="match status" value="1"/>
</dbReference>
<proteinExistence type="inferred from homology"/>
<keyword evidence="2" id="KW-0488">Methylation</keyword>
<keyword evidence="6" id="KW-1133">Transmembrane helix</keyword>
<dbReference type="EMBL" id="CP042344">
    <property type="protein sequence ID" value="QEA13769.1"/>
    <property type="molecule type" value="Genomic_DNA"/>
</dbReference>
<dbReference type="SUPFAM" id="SSF58104">
    <property type="entry name" value="Methyl-accepting chemotaxis protein (MCP) signaling domain"/>
    <property type="match status" value="1"/>
</dbReference>
<dbReference type="AlphaFoldDB" id="A0A5B8RVY3"/>
<dbReference type="RefSeq" id="WP_146913359.1">
    <property type="nucleotide sequence ID" value="NZ_CP042344.1"/>
</dbReference>
<feature type="compositionally biased region" description="Low complexity" evidence="5">
    <location>
        <begin position="536"/>
        <end position="572"/>
    </location>
</feature>
<dbReference type="Pfam" id="PF00015">
    <property type="entry name" value="MCPsignal"/>
    <property type="match status" value="1"/>
</dbReference>
<dbReference type="InterPro" id="IPR051310">
    <property type="entry name" value="MCP_chemotaxis"/>
</dbReference>
<dbReference type="CDD" id="cd11386">
    <property type="entry name" value="MCP_signal"/>
    <property type="match status" value="1"/>
</dbReference>
<evidence type="ECO:0000256" key="4">
    <source>
        <dbReference type="PROSITE-ProRule" id="PRU00284"/>
    </source>
</evidence>
<feature type="transmembrane region" description="Helical" evidence="6">
    <location>
        <begin position="188"/>
        <end position="210"/>
    </location>
</feature>
<comment type="similarity">
    <text evidence="3">Belongs to the methyl-accepting chemotaxis (MCP) protein family.</text>
</comment>
<dbReference type="InterPro" id="IPR047347">
    <property type="entry name" value="YvaQ-like_sensor"/>
</dbReference>
<dbReference type="OrthoDB" id="9763018at2"/>
<keyword evidence="9" id="KW-1185">Reference proteome</keyword>